<evidence type="ECO:0000259" key="3">
    <source>
        <dbReference type="Pfam" id="PF03448"/>
    </source>
</evidence>
<comment type="caution">
    <text evidence="4">The sequence shown here is derived from an EMBL/GenBank/DDBJ whole genome shotgun (WGS) entry which is preliminary data.</text>
</comment>
<keyword evidence="1" id="KW-0175">Coiled coil</keyword>
<feature type="domain" description="Magnesium transporter MgtE intracellular" evidence="3">
    <location>
        <begin position="139"/>
        <end position="190"/>
    </location>
</feature>
<dbReference type="InterPro" id="IPR006668">
    <property type="entry name" value="Mg_transptr_MgtE_intracell_dom"/>
</dbReference>
<keyword evidence="2" id="KW-0472">Membrane</keyword>
<dbReference type="Pfam" id="PF03448">
    <property type="entry name" value="MgtE_N"/>
    <property type="match status" value="1"/>
</dbReference>
<gene>
    <name evidence="4" type="ORF">CWO92_03110</name>
</gene>
<feature type="coiled-coil region" evidence="1">
    <location>
        <begin position="70"/>
        <end position="132"/>
    </location>
</feature>
<dbReference type="Proteomes" id="UP000233440">
    <property type="component" value="Unassembled WGS sequence"/>
</dbReference>
<name>A0A2N3LR18_9BACI</name>
<dbReference type="OrthoDB" id="1724615at2"/>
<dbReference type="RefSeq" id="WP_101352707.1">
    <property type="nucleotide sequence ID" value="NZ_PIQO01000001.1"/>
</dbReference>
<dbReference type="Gene3D" id="1.25.60.10">
    <property type="entry name" value="MgtE N-terminal domain-like"/>
    <property type="match status" value="1"/>
</dbReference>
<evidence type="ECO:0000313" key="4">
    <source>
        <dbReference type="EMBL" id="PKR87060.1"/>
    </source>
</evidence>
<sequence length="196" mass="21911">MAKEEALLEEEKSGSKFLWFIYVIVIPLLFAIVIALIVSTIAGINVFEKAKELGEKTHILSSNKNVSSGSKADEDKIINLNAEIENKETQIENLQKQLDSKDNEKQQLLLEQKRLEEQIASLQKSQEQSTKDFKEIVNSYESMNPKSAAPIILQMKDENAVKILSKLSSDSLANILEKMPADRAAKYTELLGGTTN</sequence>
<dbReference type="AlphaFoldDB" id="A0A2N3LR18"/>
<accession>A0A2N3LR18</accession>
<dbReference type="InterPro" id="IPR038076">
    <property type="entry name" value="MgtE_N_sf"/>
</dbReference>
<dbReference type="EMBL" id="PIQO01000001">
    <property type="protein sequence ID" value="PKR87060.1"/>
    <property type="molecule type" value="Genomic_DNA"/>
</dbReference>
<keyword evidence="5" id="KW-1185">Reference proteome</keyword>
<evidence type="ECO:0000256" key="1">
    <source>
        <dbReference type="SAM" id="Coils"/>
    </source>
</evidence>
<protein>
    <recommendedName>
        <fullName evidence="3">Magnesium transporter MgtE intracellular domain-containing protein</fullName>
    </recommendedName>
</protein>
<reference evidence="4 5" key="1">
    <citation type="submission" date="2017-11" db="EMBL/GenBank/DDBJ databases">
        <title>Bacillus camelliae sp. nov., isolated from pu'er tea.</title>
        <authorList>
            <person name="Niu L."/>
        </authorList>
    </citation>
    <scope>NUCLEOTIDE SEQUENCE [LARGE SCALE GENOMIC DNA]</scope>
    <source>
        <strain evidence="4 5">7578-1</strain>
    </source>
</reference>
<organism evidence="4 5">
    <name type="scientific">Heyndrickxia camelliae</name>
    <dbReference type="NCBI Taxonomy" id="1707093"/>
    <lineage>
        <taxon>Bacteria</taxon>
        <taxon>Bacillati</taxon>
        <taxon>Bacillota</taxon>
        <taxon>Bacilli</taxon>
        <taxon>Bacillales</taxon>
        <taxon>Bacillaceae</taxon>
        <taxon>Heyndrickxia</taxon>
    </lineage>
</organism>
<keyword evidence="2" id="KW-0812">Transmembrane</keyword>
<dbReference type="SUPFAM" id="SSF158791">
    <property type="entry name" value="MgtE N-terminal domain-like"/>
    <property type="match status" value="1"/>
</dbReference>
<evidence type="ECO:0000256" key="2">
    <source>
        <dbReference type="SAM" id="Phobius"/>
    </source>
</evidence>
<feature type="transmembrane region" description="Helical" evidence="2">
    <location>
        <begin position="20"/>
        <end position="47"/>
    </location>
</feature>
<proteinExistence type="predicted"/>
<evidence type="ECO:0000313" key="5">
    <source>
        <dbReference type="Proteomes" id="UP000233440"/>
    </source>
</evidence>
<keyword evidence="2" id="KW-1133">Transmembrane helix</keyword>